<organism evidence="2 3">
    <name type="scientific">Gemmobacter caeni</name>
    <dbReference type="NCBI Taxonomy" id="589035"/>
    <lineage>
        <taxon>Bacteria</taxon>
        <taxon>Pseudomonadati</taxon>
        <taxon>Pseudomonadota</taxon>
        <taxon>Alphaproteobacteria</taxon>
        <taxon>Rhodobacterales</taxon>
        <taxon>Paracoccaceae</taxon>
        <taxon>Gemmobacter</taxon>
    </lineage>
</organism>
<accession>A0A2T6AY04</accession>
<reference evidence="2 3" key="1">
    <citation type="submission" date="2018-04" db="EMBL/GenBank/DDBJ databases">
        <title>Genomic Encyclopedia of Archaeal and Bacterial Type Strains, Phase II (KMG-II): from individual species to whole genera.</title>
        <authorList>
            <person name="Goeker M."/>
        </authorList>
    </citation>
    <scope>NUCLEOTIDE SEQUENCE [LARGE SCALE GENOMIC DNA]</scope>
    <source>
        <strain evidence="2 3">DSM 21823</strain>
    </source>
</reference>
<feature type="region of interest" description="Disordered" evidence="1">
    <location>
        <begin position="60"/>
        <end position="81"/>
    </location>
</feature>
<keyword evidence="3" id="KW-1185">Reference proteome</keyword>
<name>A0A2T6AY04_9RHOB</name>
<evidence type="ECO:0000256" key="1">
    <source>
        <dbReference type="SAM" id="MobiDB-lite"/>
    </source>
</evidence>
<dbReference type="EMBL" id="QBKP01000009">
    <property type="protein sequence ID" value="PTX48682.1"/>
    <property type="molecule type" value="Genomic_DNA"/>
</dbReference>
<evidence type="ECO:0000313" key="3">
    <source>
        <dbReference type="Proteomes" id="UP000244224"/>
    </source>
</evidence>
<proteinExistence type="predicted"/>
<comment type="caution">
    <text evidence="2">The sequence shown here is derived from an EMBL/GenBank/DDBJ whole genome shotgun (WGS) entry which is preliminary data.</text>
</comment>
<evidence type="ECO:0000313" key="2">
    <source>
        <dbReference type="EMBL" id="PTX48682.1"/>
    </source>
</evidence>
<dbReference type="AlphaFoldDB" id="A0A2T6AY04"/>
<evidence type="ECO:0008006" key="4">
    <source>
        <dbReference type="Google" id="ProtNLM"/>
    </source>
</evidence>
<dbReference type="Proteomes" id="UP000244224">
    <property type="component" value="Unassembled WGS sequence"/>
</dbReference>
<sequence length="81" mass="8958">MIRTGNPMTKDESLPAIHALIHSLGARRVFIAAALALLRPAPRRPLAAQFQDLDDRMRRDIGLPPKAASPPMPLGMQHTLW</sequence>
<protein>
    <recommendedName>
        <fullName evidence="4">DUF1127 domain-containing protein</fullName>
    </recommendedName>
</protein>
<gene>
    <name evidence="2" type="ORF">C8N34_109192</name>
</gene>